<organism evidence="1">
    <name type="scientific">Burkholderia sp. (strain CCGE1003)</name>
    <dbReference type="NCBI Taxonomy" id="640512"/>
    <lineage>
        <taxon>Bacteria</taxon>
        <taxon>Pseudomonadati</taxon>
        <taxon>Pseudomonadota</taxon>
        <taxon>Betaproteobacteria</taxon>
        <taxon>Burkholderiales</taxon>
        <taxon>Burkholderiaceae</taxon>
        <taxon>Burkholderia</taxon>
    </lineage>
</organism>
<dbReference type="EMBL" id="CP002218">
    <property type="protein sequence ID" value="ADN61385.1"/>
    <property type="molecule type" value="Genomic_DNA"/>
</dbReference>
<name>E1TEX9_BURSG</name>
<reference evidence="1" key="1">
    <citation type="submission" date="2010-09" db="EMBL/GenBank/DDBJ databases">
        <title>Complete sequence of chromosome2 of Burkholderia sp. CCGE1003.</title>
        <authorList>
            <consortium name="US DOE Joint Genome Institute"/>
            <person name="Lucas S."/>
            <person name="Copeland A."/>
            <person name="Lapidus A."/>
            <person name="Cheng J.-F."/>
            <person name="Bruce D."/>
            <person name="Goodwin L."/>
            <person name="Pitluck S."/>
            <person name="Daligault H."/>
            <person name="Davenport K."/>
            <person name="Detter J.C."/>
            <person name="Han C."/>
            <person name="Tapia R."/>
            <person name="Land M."/>
            <person name="Hauser L."/>
            <person name="Jeffries C."/>
            <person name="Kyrpides N."/>
            <person name="Ivanova N."/>
            <person name="Ovchinnikova G."/>
            <person name="Martinez-Romero E."/>
            <person name="Rogel M.A."/>
            <person name="Auchtung J."/>
            <person name="Tiedje J.M."/>
            <person name="Woyke T."/>
        </authorList>
    </citation>
    <scope>NUCLEOTIDE SEQUENCE</scope>
    <source>
        <strain evidence="1">CCGE1003</strain>
    </source>
</reference>
<gene>
    <name evidence="1" type="ordered locus">BC1003_5467</name>
</gene>
<sequence length="326" mass="35777">MSAQERGLLRGLLHGSLRGSLRGLRAAMMVAVLLLPALLPSMNLAAAGNTASGATFQPMVQQPRAFGYLLGDVLTQRILLQDESHDVGSVTPPSLGRTDVWLERRRVRTETDSDGRRWMAIDYQVVNVPAALAQIALPALTLASSSGATLQVAQWPLSIGPATPANPFNAGDLQALRPDRLAAPVPTAPLRRQASIAGGLSLLTLLCWAAWWWWRNARESARLPFARAWRQMRRMRPSTGPDAQASADGWLCLHRALNETAGHVVHAGSLPGLFVQAPYLQPLRAQLEQFYRQSAERFFMSAPGADVYPLRSLCEALYRAEQRHQR</sequence>
<evidence type="ECO:0008006" key="2">
    <source>
        <dbReference type="Google" id="ProtNLM"/>
    </source>
</evidence>
<dbReference type="eggNOG" id="ENOG502ZUSS">
    <property type="taxonomic scope" value="Bacteria"/>
</dbReference>
<proteinExistence type="predicted"/>
<accession>E1TEX9</accession>
<protein>
    <recommendedName>
        <fullName evidence="2">MxaA protein</fullName>
    </recommendedName>
</protein>
<dbReference type="KEGG" id="bgf:BC1003_5467"/>
<evidence type="ECO:0000313" key="1">
    <source>
        <dbReference type="EMBL" id="ADN61385.1"/>
    </source>
</evidence>
<dbReference type="STRING" id="640512.BC1003_5467"/>
<dbReference type="AlphaFoldDB" id="E1TEX9"/>
<dbReference type="HOGENOM" id="CLU_076860_1_0_4"/>